<dbReference type="GO" id="GO:0050661">
    <property type="term" value="F:NADP binding"/>
    <property type="evidence" value="ECO:0007669"/>
    <property type="project" value="UniProtKB-UniRule"/>
</dbReference>
<feature type="binding site" evidence="13">
    <location>
        <begin position="11"/>
        <end position="16"/>
    </location>
    <ligand>
        <name>NAD(+)</name>
        <dbReference type="ChEBI" id="CHEBI:57540"/>
    </ligand>
</feature>
<evidence type="ECO:0000256" key="5">
    <source>
        <dbReference type="ARBA" id="ARBA00022915"/>
    </source>
</evidence>
<feature type="domain" description="Dihydrodipicolinate reductase C-terminal" evidence="15">
    <location>
        <begin position="112"/>
        <end position="242"/>
    </location>
</feature>
<dbReference type="EC" id="1.17.1.8" evidence="10 13"/>
<dbReference type="Gene3D" id="3.40.50.720">
    <property type="entry name" value="NAD(P)-binding Rossmann-like Domain"/>
    <property type="match status" value="1"/>
</dbReference>
<evidence type="ECO:0000256" key="13">
    <source>
        <dbReference type="HAMAP-Rule" id="MF_00102"/>
    </source>
</evidence>
<keyword evidence="7 13" id="KW-0520">NAD</keyword>
<dbReference type="PIRSF" id="PIRSF000161">
    <property type="entry name" value="DHPR"/>
    <property type="match status" value="1"/>
</dbReference>
<keyword evidence="6 13" id="KW-0560">Oxidoreductase</keyword>
<comment type="subunit">
    <text evidence="13">Homotetramer.</text>
</comment>
<dbReference type="SUPFAM" id="SSF51735">
    <property type="entry name" value="NAD(P)-binding Rossmann-fold domains"/>
    <property type="match status" value="1"/>
</dbReference>
<evidence type="ECO:0000313" key="17">
    <source>
        <dbReference type="Proteomes" id="UP000680588"/>
    </source>
</evidence>
<evidence type="ECO:0000256" key="9">
    <source>
        <dbReference type="ARBA" id="ARBA00037922"/>
    </source>
</evidence>
<evidence type="ECO:0000256" key="3">
    <source>
        <dbReference type="ARBA" id="ARBA00022605"/>
    </source>
</evidence>
<dbReference type="GO" id="GO:0016726">
    <property type="term" value="F:oxidoreductase activity, acting on CH or CH2 groups, NAD or NADP as acceptor"/>
    <property type="evidence" value="ECO:0007669"/>
    <property type="project" value="UniProtKB-UniRule"/>
</dbReference>
<evidence type="ECO:0000256" key="8">
    <source>
        <dbReference type="ARBA" id="ARBA00023154"/>
    </source>
</evidence>
<feature type="domain" description="Dihydrodipicolinate reductase N-terminal" evidence="14">
    <location>
        <begin position="6"/>
        <end position="109"/>
    </location>
</feature>
<dbReference type="InterPro" id="IPR023940">
    <property type="entry name" value="DHDPR_bac"/>
</dbReference>
<protein>
    <recommendedName>
        <fullName evidence="10 13">4-hydroxy-tetrahydrodipicolinate reductase</fullName>
        <shortName evidence="13">HTPA reductase</shortName>
        <ecNumber evidence="10 13">1.17.1.8</ecNumber>
    </recommendedName>
</protein>
<proteinExistence type="inferred from homology"/>
<keyword evidence="8 13" id="KW-0457">Lysine biosynthesis</keyword>
<dbReference type="PROSITE" id="PS01298">
    <property type="entry name" value="DAPB"/>
    <property type="match status" value="1"/>
</dbReference>
<feature type="active site" description="Proton donor" evidence="13">
    <location>
        <position position="140"/>
    </location>
</feature>
<comment type="caution">
    <text evidence="13">Lacks conserved residue(s) required for the propagation of feature annotation.</text>
</comment>
<dbReference type="Pfam" id="PF01113">
    <property type="entry name" value="DapB_N"/>
    <property type="match status" value="1"/>
</dbReference>
<comment type="function">
    <text evidence="13">Catalyzes the conversion of 4-hydroxy-tetrahydrodipicolinate (HTPA) to tetrahydrodipicolinate.</text>
</comment>
<evidence type="ECO:0000256" key="1">
    <source>
        <dbReference type="ARBA" id="ARBA00006642"/>
    </source>
</evidence>
<feature type="binding site" evidence="13">
    <location>
        <begin position="79"/>
        <end position="81"/>
    </location>
    <ligand>
        <name>NAD(+)</name>
        <dbReference type="ChEBI" id="CHEBI:57540"/>
    </ligand>
</feature>
<feature type="active site" description="Proton donor/acceptor" evidence="13">
    <location>
        <position position="136"/>
    </location>
</feature>
<keyword evidence="2 13" id="KW-0963">Cytoplasm</keyword>
<dbReference type="InterPro" id="IPR022663">
    <property type="entry name" value="DapB_C"/>
</dbReference>
<evidence type="ECO:0000256" key="6">
    <source>
        <dbReference type="ARBA" id="ARBA00023002"/>
    </source>
</evidence>
<feature type="binding site" evidence="13">
    <location>
        <begin position="146"/>
        <end position="147"/>
    </location>
    <ligand>
        <name>(S)-2,3,4,5-tetrahydrodipicolinate</name>
        <dbReference type="ChEBI" id="CHEBI:16845"/>
    </ligand>
</feature>
<name>A0A975XLW1_9MICC</name>
<dbReference type="Proteomes" id="UP000680588">
    <property type="component" value="Chromosome"/>
</dbReference>
<dbReference type="NCBIfam" id="TIGR00036">
    <property type="entry name" value="dapB"/>
    <property type="match status" value="1"/>
</dbReference>
<keyword evidence="4 13" id="KW-0521">NADP</keyword>
<dbReference type="InterPro" id="IPR000846">
    <property type="entry name" value="DapB_N"/>
</dbReference>
<comment type="subcellular location">
    <subcellularLocation>
        <location evidence="13">Cytoplasm</location>
    </subcellularLocation>
</comment>
<accession>A0A975XLW1</accession>
<dbReference type="AlphaFoldDB" id="A0A975XLW1"/>
<evidence type="ECO:0000313" key="16">
    <source>
        <dbReference type="EMBL" id="QWQ37329.1"/>
    </source>
</evidence>
<dbReference type="HAMAP" id="MF_00102">
    <property type="entry name" value="DapB"/>
    <property type="match status" value="1"/>
</dbReference>
<dbReference type="PANTHER" id="PTHR20836:SF0">
    <property type="entry name" value="4-HYDROXY-TETRAHYDRODIPICOLINATE REDUCTASE 1, CHLOROPLASTIC-RELATED"/>
    <property type="match status" value="1"/>
</dbReference>
<evidence type="ECO:0000256" key="4">
    <source>
        <dbReference type="ARBA" id="ARBA00022857"/>
    </source>
</evidence>
<dbReference type="Gene3D" id="3.30.360.10">
    <property type="entry name" value="Dihydrodipicolinate Reductase, domain 2"/>
    <property type="match status" value="1"/>
</dbReference>
<evidence type="ECO:0000259" key="14">
    <source>
        <dbReference type="Pfam" id="PF01113"/>
    </source>
</evidence>
<evidence type="ECO:0000259" key="15">
    <source>
        <dbReference type="Pfam" id="PF05173"/>
    </source>
</evidence>
<keyword evidence="5 13" id="KW-0220">Diaminopimelate biosynthesis</keyword>
<evidence type="ECO:0000256" key="12">
    <source>
        <dbReference type="ARBA" id="ARBA00049396"/>
    </source>
</evidence>
<sequence>MTEQLAVAVLGAAGRMGSEAVKAVEAAPDLKLVAALGRGDSLDTLVSSGAQYVIDLTVPDSTEANVRFAVEHGMHAVVGTTGWDADRLERLSALLEEHPGTAVLIAPNFALGSVLATAFAAQAARYFESVEVIELHHPDKIDAPSGTAVRTAALIAQARAEAGVEPSPDATTKEVPGARGADIDGVRVHSVRLRGLVAHQEVLFGGAGEQLTIRHDSFDRASFMPGVLLGVREAAAHPGLTVGLDGYLNLSASNS</sequence>
<dbReference type="KEGG" id="asun:KG104_06165"/>
<dbReference type="Pfam" id="PF05173">
    <property type="entry name" value="DapB_C"/>
    <property type="match status" value="1"/>
</dbReference>
<feature type="binding site" evidence="13">
    <location>
        <position position="137"/>
    </location>
    <ligand>
        <name>(S)-2,3,4,5-tetrahydrodipicolinate</name>
        <dbReference type="ChEBI" id="CHEBI:16845"/>
    </ligand>
</feature>
<evidence type="ECO:0000256" key="7">
    <source>
        <dbReference type="ARBA" id="ARBA00023027"/>
    </source>
</evidence>
<comment type="similarity">
    <text evidence="1 13">Belongs to the DapB family.</text>
</comment>
<dbReference type="CDD" id="cd02274">
    <property type="entry name" value="DHDPR_N"/>
    <property type="match status" value="1"/>
</dbReference>
<feature type="binding site" evidence="13">
    <location>
        <begin position="106"/>
        <end position="109"/>
    </location>
    <ligand>
        <name>NAD(+)</name>
        <dbReference type="ChEBI" id="CHEBI:57540"/>
    </ligand>
</feature>
<evidence type="ECO:0000256" key="10">
    <source>
        <dbReference type="ARBA" id="ARBA00038983"/>
    </source>
</evidence>
<keyword evidence="17" id="KW-1185">Reference proteome</keyword>
<dbReference type="GO" id="GO:0005829">
    <property type="term" value="C:cytosol"/>
    <property type="evidence" value="ECO:0007669"/>
    <property type="project" value="TreeGrafter"/>
</dbReference>
<dbReference type="GO" id="GO:0019877">
    <property type="term" value="P:diaminopimelate biosynthetic process"/>
    <property type="evidence" value="ECO:0007669"/>
    <property type="project" value="UniProtKB-UniRule"/>
</dbReference>
<comment type="catalytic activity">
    <reaction evidence="12 13">
        <text>(S)-2,3,4,5-tetrahydrodipicolinate + NAD(+) + H2O = (2S,4S)-4-hydroxy-2,3,4,5-tetrahydrodipicolinate + NADH + H(+)</text>
        <dbReference type="Rhea" id="RHEA:35323"/>
        <dbReference type="ChEBI" id="CHEBI:15377"/>
        <dbReference type="ChEBI" id="CHEBI:15378"/>
        <dbReference type="ChEBI" id="CHEBI:16845"/>
        <dbReference type="ChEBI" id="CHEBI:57540"/>
        <dbReference type="ChEBI" id="CHEBI:57945"/>
        <dbReference type="ChEBI" id="CHEBI:67139"/>
        <dbReference type="EC" id="1.17.1.8"/>
    </reaction>
</comment>
<dbReference type="EMBL" id="CP076456">
    <property type="protein sequence ID" value="QWQ37329.1"/>
    <property type="molecule type" value="Genomic_DNA"/>
</dbReference>
<keyword evidence="3 13" id="KW-0028">Amino-acid biosynthesis</keyword>
<dbReference type="GO" id="GO:0009089">
    <property type="term" value="P:lysine biosynthetic process via diaminopimelate"/>
    <property type="evidence" value="ECO:0007669"/>
    <property type="project" value="UniProtKB-UniRule"/>
</dbReference>
<gene>
    <name evidence="13 16" type="primary">dapB</name>
    <name evidence="16" type="ORF">KG104_06165</name>
</gene>
<dbReference type="FunFam" id="3.30.360.10:FF:000009">
    <property type="entry name" value="4-hydroxy-tetrahydrodipicolinate reductase"/>
    <property type="match status" value="1"/>
</dbReference>
<reference evidence="16" key="1">
    <citation type="submission" date="2021-06" db="EMBL/GenBank/DDBJ databases">
        <title>Novel species in genus Arthrobacter.</title>
        <authorList>
            <person name="Zhang G."/>
        </authorList>
    </citation>
    <scope>NUCLEOTIDE SEQUENCE</scope>
    <source>
        <strain evidence="16">Zg-ZUI122</strain>
    </source>
</reference>
<dbReference type="InterPro" id="IPR022664">
    <property type="entry name" value="DapB_N_CS"/>
</dbReference>
<evidence type="ECO:0000256" key="2">
    <source>
        <dbReference type="ARBA" id="ARBA00022490"/>
    </source>
</evidence>
<dbReference type="SUPFAM" id="SSF55347">
    <property type="entry name" value="Glyceraldehyde-3-phosphate dehydrogenase-like, C-terminal domain"/>
    <property type="match status" value="1"/>
</dbReference>
<dbReference type="GO" id="GO:0008839">
    <property type="term" value="F:4-hydroxy-tetrahydrodipicolinate reductase"/>
    <property type="evidence" value="ECO:0007669"/>
    <property type="project" value="UniProtKB-UniRule"/>
</dbReference>
<dbReference type="GO" id="GO:0051287">
    <property type="term" value="F:NAD binding"/>
    <property type="evidence" value="ECO:0007669"/>
    <property type="project" value="UniProtKB-UniRule"/>
</dbReference>
<comment type="pathway">
    <text evidence="9 13">Amino-acid biosynthesis; L-lysine biosynthesis via DAP pathway; (S)-tetrahydrodipicolinate from L-aspartate: step 4/4.</text>
</comment>
<dbReference type="InterPro" id="IPR036291">
    <property type="entry name" value="NAD(P)-bd_dom_sf"/>
</dbReference>
<comment type="caution">
    <text evidence="13">Was originally thought to be a dihydrodipicolinate reductase (DHDPR), catalyzing the conversion of dihydrodipicolinate to tetrahydrodipicolinate. However, it was shown in E.coli that the substrate of the enzymatic reaction is not dihydrodipicolinate (DHDP) but in fact (2S,4S)-4-hydroxy-2,3,4,5-tetrahydrodipicolinic acid (HTPA), the product released by the DapA-catalyzed reaction.</text>
</comment>
<organism evidence="16 17">
    <name type="scientific">Arthrobacter sunyaminii</name>
    <dbReference type="NCBI Taxonomy" id="2816859"/>
    <lineage>
        <taxon>Bacteria</taxon>
        <taxon>Bacillati</taxon>
        <taxon>Actinomycetota</taxon>
        <taxon>Actinomycetes</taxon>
        <taxon>Micrococcales</taxon>
        <taxon>Micrococcaceae</taxon>
        <taxon>Arthrobacter</taxon>
    </lineage>
</organism>
<evidence type="ECO:0000256" key="11">
    <source>
        <dbReference type="ARBA" id="ARBA00049080"/>
    </source>
</evidence>
<dbReference type="PANTHER" id="PTHR20836">
    <property type="entry name" value="DIHYDRODIPICOLINATE REDUCTASE"/>
    <property type="match status" value="1"/>
</dbReference>
<comment type="catalytic activity">
    <reaction evidence="11 13">
        <text>(S)-2,3,4,5-tetrahydrodipicolinate + NADP(+) + H2O = (2S,4S)-4-hydroxy-2,3,4,5-tetrahydrodipicolinate + NADPH + H(+)</text>
        <dbReference type="Rhea" id="RHEA:35331"/>
        <dbReference type="ChEBI" id="CHEBI:15377"/>
        <dbReference type="ChEBI" id="CHEBI:15378"/>
        <dbReference type="ChEBI" id="CHEBI:16845"/>
        <dbReference type="ChEBI" id="CHEBI:57783"/>
        <dbReference type="ChEBI" id="CHEBI:58349"/>
        <dbReference type="ChEBI" id="CHEBI:67139"/>
        <dbReference type="EC" id="1.17.1.8"/>
    </reaction>
</comment>
<dbReference type="RefSeq" id="WP_104161844.1">
    <property type="nucleotide sequence ID" value="NZ_CP076456.1"/>
</dbReference>